<dbReference type="EMBL" id="CM040467">
    <property type="protein sequence ID" value="MCI4385660.1"/>
    <property type="molecule type" value="Genomic_DNA"/>
</dbReference>
<gene>
    <name evidence="1" type="ORF">PGIGA_G00053200</name>
</gene>
<organism evidence="1 2">
    <name type="scientific">Pangasianodon gigas</name>
    <name type="common">Mekong giant catfish</name>
    <name type="synonym">Pangasius gigas</name>
    <dbReference type="NCBI Taxonomy" id="30993"/>
    <lineage>
        <taxon>Eukaryota</taxon>
        <taxon>Metazoa</taxon>
        <taxon>Chordata</taxon>
        <taxon>Craniata</taxon>
        <taxon>Vertebrata</taxon>
        <taxon>Euteleostomi</taxon>
        <taxon>Actinopterygii</taxon>
        <taxon>Neopterygii</taxon>
        <taxon>Teleostei</taxon>
        <taxon>Ostariophysi</taxon>
        <taxon>Siluriformes</taxon>
        <taxon>Pangasiidae</taxon>
        <taxon>Pangasianodon</taxon>
    </lineage>
</organism>
<protein>
    <submittedName>
        <fullName evidence="1">Uncharacterized protein</fullName>
    </submittedName>
</protein>
<proteinExistence type="predicted"/>
<keyword evidence="2" id="KW-1185">Reference proteome</keyword>
<comment type="caution">
    <text evidence="1">The sequence shown here is derived from an EMBL/GenBank/DDBJ whole genome shotgun (WGS) entry which is preliminary data.</text>
</comment>
<evidence type="ECO:0000313" key="1">
    <source>
        <dbReference type="EMBL" id="MCI4385660.1"/>
    </source>
</evidence>
<sequence>MPLSLQRMSLDWGRKPEYPEETPEAGGEHANSTHTGQRVVHHLLRKLPLPKVVEHDELRSWKWRNLSVSLVHSLLTGPWAITCVSLWPETLSNMHSFSTPVCYLLVSVSAGYFVQDACDIIFSGHALGSWEFLLHHFLVLWCFLYNLYTQRYVAGAVVALLVEVNSMTLHARLLLKLAGAQGSRLYHANKFLNLFTYVTFRLGAQFYITYYIIINFSLLQHGSYFLLTVLLMDTMILIYFYRLLRADFCPRGKGHVIQNGAHRSSSSQLFDD</sequence>
<evidence type="ECO:0000313" key="2">
    <source>
        <dbReference type="Proteomes" id="UP000829447"/>
    </source>
</evidence>
<accession>A0ACC5X456</accession>
<reference evidence="1 2" key="1">
    <citation type="journal article" date="2022" name="bioRxiv">
        <title>An ancient truncated duplication of the anti-Mullerian hormone receptor type 2 gene is a potential conserved master sex determinant in the Pangasiidae catfish family.</title>
        <authorList>
            <person name="Wen M."/>
            <person name="Pan Q."/>
            <person name="Jouanno E."/>
            <person name="Montfort J."/>
            <person name="Zahm M."/>
            <person name="Cabau C."/>
            <person name="Klopp C."/>
            <person name="Iampietro C."/>
            <person name="Roques C."/>
            <person name="Bouchez O."/>
            <person name="Castinel A."/>
            <person name="Donnadieu C."/>
            <person name="Parrinello H."/>
            <person name="Poncet C."/>
            <person name="Belmonte E."/>
            <person name="Gautier V."/>
            <person name="Avarre J.-C."/>
            <person name="Dugue R."/>
            <person name="Gustiano R."/>
            <person name="Ha T.T.T."/>
            <person name="Campet M."/>
            <person name="Sriphairoj K."/>
            <person name="Ribolli J."/>
            <person name="de Almeida F.L."/>
            <person name="Desvignes T."/>
            <person name="Postlethwait J.H."/>
            <person name="Bucao C.F."/>
            <person name="Robinson-Rechavi M."/>
            <person name="Bobe J."/>
            <person name="Herpin A."/>
            <person name="Guiguen Y."/>
        </authorList>
    </citation>
    <scope>NUCLEOTIDE SEQUENCE [LARGE SCALE GENOMIC DNA]</scope>
    <source>
        <strain evidence="1">YG-Dec2019</strain>
    </source>
</reference>
<name>A0ACC5X456_PANGG</name>
<dbReference type="Proteomes" id="UP000829447">
    <property type="component" value="Linkage Group LG14"/>
</dbReference>